<dbReference type="RefSeq" id="WP_220748296.1">
    <property type="nucleotide sequence ID" value="NZ_BPFH01000002.1"/>
</dbReference>
<sequence>MIGRIGLSLVAALTLVACERENPTLMHVRSADRTPDEFAILPTRPLETPPNLAALPTPTPGGVNRTDPQPQAEAIAALGGDAARGARADGALVATVSRYGVAPTIREQLAAEDLEFRRKRDGRLLERLFNVNVYFKAYREQSLDQHAELERLRRAGVRTVAAPPDPETLN</sequence>
<dbReference type="PROSITE" id="PS51257">
    <property type="entry name" value="PROKAR_LIPOPROTEIN"/>
    <property type="match status" value="1"/>
</dbReference>
<evidence type="ECO:0000313" key="2">
    <source>
        <dbReference type="Proteomes" id="UP000786693"/>
    </source>
</evidence>
<evidence type="ECO:0000313" key="1">
    <source>
        <dbReference type="EMBL" id="GIT94794.1"/>
    </source>
</evidence>
<gene>
    <name evidence="1" type="ORF">JANAI62_14170</name>
</gene>
<dbReference type="EMBL" id="BPFH01000002">
    <property type="protein sequence ID" value="GIT94794.1"/>
    <property type="molecule type" value="Genomic_DNA"/>
</dbReference>
<dbReference type="InterPro" id="IPR021395">
    <property type="entry name" value="DUF3035"/>
</dbReference>
<dbReference type="Proteomes" id="UP000786693">
    <property type="component" value="Unassembled WGS sequence"/>
</dbReference>
<organism evidence="1 2">
    <name type="scientific">Jannaschia pagri</name>
    <dbReference type="NCBI Taxonomy" id="2829797"/>
    <lineage>
        <taxon>Bacteria</taxon>
        <taxon>Pseudomonadati</taxon>
        <taxon>Pseudomonadota</taxon>
        <taxon>Alphaproteobacteria</taxon>
        <taxon>Rhodobacterales</taxon>
        <taxon>Roseobacteraceae</taxon>
        <taxon>Jannaschia</taxon>
    </lineage>
</organism>
<evidence type="ECO:0008006" key="3">
    <source>
        <dbReference type="Google" id="ProtNLM"/>
    </source>
</evidence>
<keyword evidence="2" id="KW-1185">Reference proteome</keyword>
<protein>
    <recommendedName>
        <fullName evidence="3">Beta-barrel assembly machine subunit BamF</fullName>
    </recommendedName>
</protein>
<accession>A0ABQ4NK57</accession>
<dbReference type="Pfam" id="PF11233">
    <property type="entry name" value="DUF3035"/>
    <property type="match status" value="1"/>
</dbReference>
<name>A0ABQ4NK57_9RHOB</name>
<reference evidence="1 2" key="1">
    <citation type="submission" date="2021-05" db="EMBL/GenBank/DDBJ databases">
        <title>Bacteria Genome sequencing.</title>
        <authorList>
            <person name="Takabe Y."/>
            <person name="Nakajima Y."/>
            <person name="Suzuki S."/>
            <person name="Shiozaki T."/>
        </authorList>
    </citation>
    <scope>NUCLEOTIDE SEQUENCE [LARGE SCALE GENOMIC DNA]</scope>
    <source>
        <strain evidence="1 2">AI_62</strain>
    </source>
</reference>
<proteinExistence type="predicted"/>
<comment type="caution">
    <text evidence="1">The sequence shown here is derived from an EMBL/GenBank/DDBJ whole genome shotgun (WGS) entry which is preliminary data.</text>
</comment>